<dbReference type="RefSeq" id="WP_133907181.1">
    <property type="nucleotide sequence ID" value="NZ_SOCP01000017.1"/>
</dbReference>
<dbReference type="Proteomes" id="UP000294927">
    <property type="component" value="Unassembled WGS sequence"/>
</dbReference>
<dbReference type="InterPro" id="IPR005180">
    <property type="entry name" value="DUF302"/>
</dbReference>
<dbReference type="OrthoDB" id="9791067at2"/>
<dbReference type="PANTHER" id="PTHR38342:SF1">
    <property type="entry name" value="SLR5037 PROTEIN"/>
    <property type="match status" value="1"/>
</dbReference>
<accession>A0A4R7V042</accession>
<proteinExistence type="predicted"/>
<dbReference type="CDD" id="cd14797">
    <property type="entry name" value="DUF302"/>
    <property type="match status" value="1"/>
</dbReference>
<name>A0A4R7V042_9PSEU</name>
<dbReference type="InterPro" id="IPR011256">
    <property type="entry name" value="Reg_factor_effector_dom_sf"/>
</dbReference>
<comment type="caution">
    <text evidence="2">The sequence shown here is derived from an EMBL/GenBank/DDBJ whole genome shotgun (WGS) entry which is preliminary data.</text>
</comment>
<evidence type="ECO:0000259" key="1">
    <source>
        <dbReference type="SMART" id="SM00871"/>
    </source>
</evidence>
<dbReference type="SUPFAM" id="SSF55136">
    <property type="entry name" value="Probable bacterial effector-binding domain"/>
    <property type="match status" value="1"/>
</dbReference>
<dbReference type="InterPro" id="IPR010499">
    <property type="entry name" value="AraC_E-bd"/>
</dbReference>
<dbReference type="PANTHER" id="PTHR38342">
    <property type="entry name" value="SLR5037 PROTEIN"/>
    <property type="match status" value="1"/>
</dbReference>
<evidence type="ECO:0000313" key="2">
    <source>
        <dbReference type="EMBL" id="TDV42569.1"/>
    </source>
</evidence>
<dbReference type="Gene3D" id="3.30.310.70">
    <property type="entry name" value="TT1751-like domain"/>
    <property type="match status" value="1"/>
</dbReference>
<evidence type="ECO:0000313" key="3">
    <source>
        <dbReference type="Proteomes" id="UP000294927"/>
    </source>
</evidence>
<dbReference type="SUPFAM" id="SSF103247">
    <property type="entry name" value="TT1751-like"/>
    <property type="match status" value="1"/>
</dbReference>
<dbReference type="Pfam" id="PF06445">
    <property type="entry name" value="GyrI-like"/>
    <property type="match status" value="1"/>
</dbReference>
<reference evidence="2 3" key="1">
    <citation type="submission" date="2019-03" db="EMBL/GenBank/DDBJ databases">
        <title>Genomic Encyclopedia of Archaeal and Bacterial Type Strains, Phase II (KMG-II): from individual species to whole genera.</title>
        <authorList>
            <person name="Goeker M."/>
        </authorList>
    </citation>
    <scope>NUCLEOTIDE SEQUENCE [LARGE SCALE GENOMIC DNA]</scope>
    <source>
        <strain evidence="2 3">DSM 45499</strain>
    </source>
</reference>
<dbReference type="SMART" id="SM00871">
    <property type="entry name" value="AraC_E_bind"/>
    <property type="match status" value="1"/>
</dbReference>
<organism evidence="2 3">
    <name type="scientific">Actinophytocola oryzae</name>
    <dbReference type="NCBI Taxonomy" id="502181"/>
    <lineage>
        <taxon>Bacteria</taxon>
        <taxon>Bacillati</taxon>
        <taxon>Actinomycetota</taxon>
        <taxon>Actinomycetes</taxon>
        <taxon>Pseudonocardiales</taxon>
        <taxon>Pseudonocardiaceae</taxon>
    </lineage>
</organism>
<keyword evidence="3" id="KW-1185">Reference proteome</keyword>
<dbReference type="AlphaFoldDB" id="A0A4R7V042"/>
<dbReference type="InterPro" id="IPR029442">
    <property type="entry name" value="GyrI-like"/>
</dbReference>
<dbReference type="Pfam" id="PF03625">
    <property type="entry name" value="DUF302"/>
    <property type="match status" value="1"/>
</dbReference>
<feature type="domain" description="AraC effector-binding" evidence="1">
    <location>
        <begin position="1"/>
        <end position="158"/>
    </location>
</feature>
<dbReference type="EMBL" id="SOCP01000017">
    <property type="protein sequence ID" value="TDV42569.1"/>
    <property type="molecule type" value="Genomic_DNA"/>
</dbReference>
<dbReference type="InterPro" id="IPR035923">
    <property type="entry name" value="TT1751-like_sf"/>
</dbReference>
<sequence>MPYQIDVTDTVPGNVLTLRRVVRVDRAGTDVGTSLAELYASARAAGLHPSGPPSVTYLDQPRSGGQVHADLSVAVAPGIGCADPCDGARIVTRHSQPVARAVHHGDYAGIGGAYRALEDWVLDHGYRSAGPPTETYLVGPGTASDPAGYRTEVCLPVRPSIGLSIQVSHDFAETVERTKETLYAAGMDVLTEVDMRSVLRREVDAEIEDFLILGVCGPRLAERAIEADQQAGLLLRCTVAIRTEDDVTVVEALDPMILVRASGLTALEPFAAEARMRLAVALASLREADQSWAG</sequence>
<gene>
    <name evidence="2" type="ORF">CLV71_11738</name>
</gene>
<protein>
    <submittedName>
        <fullName evidence="2">Uncharacterized protein (DUF302 family)</fullName>
    </submittedName>
</protein>
<dbReference type="Gene3D" id="3.20.80.10">
    <property type="entry name" value="Regulatory factor, effector binding domain"/>
    <property type="match status" value="1"/>
</dbReference>